<dbReference type="Proteomes" id="UP000011115">
    <property type="component" value="Unassembled WGS sequence"/>
</dbReference>
<dbReference type="CDD" id="cd06222">
    <property type="entry name" value="RNase_H_like"/>
    <property type="match status" value="1"/>
</dbReference>
<dbReference type="InterPro" id="IPR002156">
    <property type="entry name" value="RNaseH_domain"/>
</dbReference>
<dbReference type="Gramene" id="PGSC0003DMT400090498">
    <property type="protein sequence ID" value="PGSC0003DMT400090498"/>
    <property type="gene ID" value="PGSC0003DMG400040069"/>
</dbReference>
<protein>
    <submittedName>
        <fullName evidence="2">RNase H family protein</fullName>
    </submittedName>
</protein>
<sequence>MFNTYTISDYMEGGKWNLEKTIQQAPQTHVHNILATQFQLQPGILDQPAWSLKTSGEFMCTSAWNVIREQRSKTKFNTYNWHKSIPFKCAFLLWRVVRSKLPTNESLARFGVEPSECYCCHTPGLDTIEHTFNSGIFANKVWKFFAISLGIQTDHLPLRYLIMRWWNSNYNNEAHKLIIQSTPIFICWNLWKNRCAKKYGGKQSNISRVKFVVFKDTIKLLHVVFPYISWPSSWKNICILIEQCYHDTEVTLVQWIKPPDAWVKLNTDGSALSNPGKIGAGGILRDSNGKLLFAFSAPLGEGTNNQAEVEAATFGISWCVHLNYHKVILEVDSQLLVDWLLAKSAPS</sequence>
<dbReference type="InterPro" id="IPR026960">
    <property type="entry name" value="RVT-Znf"/>
</dbReference>
<dbReference type="STRING" id="4113.M1DKI6"/>
<dbReference type="Pfam" id="PF13456">
    <property type="entry name" value="RVT_3"/>
    <property type="match status" value="1"/>
</dbReference>
<dbReference type="GO" id="GO:0003676">
    <property type="term" value="F:nucleic acid binding"/>
    <property type="evidence" value="ECO:0007669"/>
    <property type="project" value="InterPro"/>
</dbReference>
<dbReference type="InterPro" id="IPR044730">
    <property type="entry name" value="RNase_H-like_dom_plant"/>
</dbReference>
<dbReference type="InterPro" id="IPR052929">
    <property type="entry name" value="RNase_H-like_EbsB-rel"/>
</dbReference>
<reference evidence="2" key="2">
    <citation type="submission" date="2015-06" db="UniProtKB">
        <authorList>
            <consortium name="EnsemblPlants"/>
        </authorList>
    </citation>
    <scope>IDENTIFICATION</scope>
    <source>
        <strain evidence="2">DM1-3 516 R44</strain>
    </source>
</reference>
<accession>M1DKI6</accession>
<dbReference type="InterPro" id="IPR036397">
    <property type="entry name" value="RNaseH_sf"/>
</dbReference>
<dbReference type="eggNOG" id="KOG1075">
    <property type="taxonomic scope" value="Eukaryota"/>
</dbReference>
<organism evidence="2 3">
    <name type="scientific">Solanum tuberosum</name>
    <name type="common">Potato</name>
    <dbReference type="NCBI Taxonomy" id="4113"/>
    <lineage>
        <taxon>Eukaryota</taxon>
        <taxon>Viridiplantae</taxon>
        <taxon>Streptophyta</taxon>
        <taxon>Embryophyta</taxon>
        <taxon>Tracheophyta</taxon>
        <taxon>Spermatophyta</taxon>
        <taxon>Magnoliopsida</taxon>
        <taxon>eudicotyledons</taxon>
        <taxon>Gunneridae</taxon>
        <taxon>Pentapetalae</taxon>
        <taxon>asterids</taxon>
        <taxon>lamiids</taxon>
        <taxon>Solanales</taxon>
        <taxon>Solanaceae</taxon>
        <taxon>Solanoideae</taxon>
        <taxon>Solaneae</taxon>
        <taxon>Solanum</taxon>
    </lineage>
</organism>
<evidence type="ECO:0000313" key="3">
    <source>
        <dbReference type="Proteomes" id="UP000011115"/>
    </source>
</evidence>
<dbReference type="AlphaFoldDB" id="M1DKI6"/>
<proteinExistence type="predicted"/>
<dbReference type="OMA" id="VEPSECY"/>
<evidence type="ECO:0000259" key="1">
    <source>
        <dbReference type="PROSITE" id="PS50879"/>
    </source>
</evidence>
<dbReference type="PROSITE" id="PS50879">
    <property type="entry name" value="RNASE_H_1"/>
    <property type="match status" value="1"/>
</dbReference>
<evidence type="ECO:0000313" key="2">
    <source>
        <dbReference type="EnsemblPlants" id="PGSC0003DMT400090498"/>
    </source>
</evidence>
<dbReference type="InParanoid" id="M1DKI6"/>
<dbReference type="Pfam" id="PF13966">
    <property type="entry name" value="zf-RVT"/>
    <property type="match status" value="1"/>
</dbReference>
<feature type="domain" description="RNase H type-1" evidence="1">
    <location>
        <begin position="259"/>
        <end position="347"/>
    </location>
</feature>
<name>M1DKI6_SOLTU</name>
<dbReference type="HOGENOM" id="CLU_000680_5_2_1"/>
<dbReference type="SUPFAM" id="SSF53098">
    <property type="entry name" value="Ribonuclease H-like"/>
    <property type="match status" value="1"/>
</dbReference>
<dbReference type="GO" id="GO:0004523">
    <property type="term" value="F:RNA-DNA hybrid ribonuclease activity"/>
    <property type="evidence" value="ECO:0007669"/>
    <property type="project" value="InterPro"/>
</dbReference>
<dbReference type="PANTHER" id="PTHR47074">
    <property type="entry name" value="BNAC02G40300D PROTEIN"/>
    <property type="match status" value="1"/>
</dbReference>
<dbReference type="EnsemblPlants" id="PGSC0003DMT400090498">
    <property type="protein sequence ID" value="PGSC0003DMT400090498"/>
    <property type="gene ID" value="PGSC0003DMG400040069"/>
</dbReference>
<reference evidence="3" key="1">
    <citation type="journal article" date="2011" name="Nature">
        <title>Genome sequence and analysis of the tuber crop potato.</title>
        <authorList>
            <consortium name="The Potato Genome Sequencing Consortium"/>
        </authorList>
    </citation>
    <scope>NUCLEOTIDE SEQUENCE [LARGE SCALE GENOMIC DNA]</scope>
    <source>
        <strain evidence="3">cv. DM1-3 516 R44</strain>
    </source>
</reference>
<dbReference type="PaxDb" id="4113-PGSC0003DMT400090498"/>
<keyword evidence="3" id="KW-1185">Reference proteome</keyword>
<dbReference type="Gene3D" id="3.30.420.10">
    <property type="entry name" value="Ribonuclease H-like superfamily/Ribonuclease H"/>
    <property type="match status" value="1"/>
</dbReference>
<dbReference type="InterPro" id="IPR012337">
    <property type="entry name" value="RNaseH-like_sf"/>
</dbReference>
<dbReference type="PANTHER" id="PTHR47074:SF68">
    <property type="entry name" value="RNASE H TYPE-1 DOMAIN-CONTAINING PROTEIN"/>
    <property type="match status" value="1"/>
</dbReference>